<dbReference type="Pfam" id="PF16886">
    <property type="entry name" value="ATP-synt_ab_Xtn"/>
    <property type="match status" value="1"/>
</dbReference>
<dbReference type="InterPro" id="IPR055190">
    <property type="entry name" value="ATP-synt_VA_C"/>
</dbReference>
<evidence type="ECO:0000256" key="7">
    <source>
        <dbReference type="ARBA" id="ARBA00022967"/>
    </source>
</evidence>
<dbReference type="GO" id="GO:0046933">
    <property type="term" value="F:proton-transporting ATP synthase activity, rotational mechanism"/>
    <property type="evidence" value="ECO:0007669"/>
    <property type="project" value="UniProtKB-UniRule"/>
</dbReference>
<dbReference type="SUPFAM" id="SSF52540">
    <property type="entry name" value="P-loop containing nucleoside triphosphate hydrolases"/>
    <property type="match status" value="1"/>
</dbReference>
<dbReference type="InterPro" id="IPR020003">
    <property type="entry name" value="ATPase_a/bsu_AS"/>
</dbReference>
<evidence type="ECO:0000259" key="13">
    <source>
        <dbReference type="Pfam" id="PF02874"/>
    </source>
</evidence>
<dbReference type="CDD" id="cd18111">
    <property type="entry name" value="ATP-synt_V_A-type_alpha_C"/>
    <property type="match status" value="1"/>
</dbReference>
<evidence type="ECO:0000313" key="17">
    <source>
        <dbReference type="Proteomes" id="UP000009376"/>
    </source>
</evidence>
<keyword evidence="5 11" id="KW-0375">Hydrogen ion transport</keyword>
<dbReference type="Pfam" id="PF00006">
    <property type="entry name" value="ATP-synt_ab"/>
    <property type="match status" value="1"/>
</dbReference>
<gene>
    <name evidence="11" type="primary">atpA</name>
    <name evidence="16" type="ORF">BJBARM5_0656</name>
</gene>
<keyword evidence="3 11" id="KW-1003">Cell membrane</keyword>
<dbReference type="InterPro" id="IPR004100">
    <property type="entry name" value="ATPase_F1/V1/A1_a/bsu_N"/>
</dbReference>
<evidence type="ECO:0000256" key="9">
    <source>
        <dbReference type="ARBA" id="ARBA00023136"/>
    </source>
</evidence>
<dbReference type="Pfam" id="PF02874">
    <property type="entry name" value="ATP-synt_ab_N"/>
    <property type="match status" value="1"/>
</dbReference>
<feature type="domain" description="ATPsynthase alpha/beta subunit barrel-sandwich" evidence="14">
    <location>
        <begin position="107"/>
        <end position="193"/>
    </location>
</feature>
<dbReference type="GO" id="GO:0042777">
    <property type="term" value="P:proton motive force-driven plasma membrane ATP synthesis"/>
    <property type="evidence" value="ECO:0007669"/>
    <property type="project" value="UniProtKB-UniRule"/>
</dbReference>
<evidence type="ECO:0000259" key="14">
    <source>
        <dbReference type="Pfam" id="PF16886"/>
    </source>
</evidence>
<comment type="subunit">
    <text evidence="11">Has multiple subunits with at least A(3), B(3), C, D, E, F, H, I and proteolipid K(x).</text>
</comment>
<protein>
    <recommendedName>
        <fullName evidence="11">A-type ATP synthase subunit A</fullName>
        <ecNumber evidence="11">7.1.2.2</ecNumber>
    </recommendedName>
</protein>
<evidence type="ECO:0000256" key="3">
    <source>
        <dbReference type="ARBA" id="ARBA00022475"/>
    </source>
</evidence>
<sequence length="583" mass="64863">MEGKVIGISGSVVTVAGLKNPKMNNIVFIGEKSLVGEIVKIEKDNAIVQVYEDTSGLRVGETAIDSNEPLSVELGPGLIGSIFDGIQRPLDKILAKEGTFIGSGVKVDSLDREKKWHFKPKMEVGKEVSAGEELGEVKETSLIKHRILVPVNKHGVIKSIAEEGEYTLNDTIAVLENENKKEEIKLMTKWPVRTPRPVKEKLAPNIPLLTGQRVIDTMFPIAMGGTAAVPGPFGSGKTVIQHQLAKWSDADVIVYVGCGERGNEMTEILSTFPELKDPKSGKPLMDRTILIANTSNMPVAAREASIYTGITLAEYYRDMGYSVAVMADSTSRWAEALRELSGRLEEMPGEEGYPAYLGRRVGEFYERAGRAKLLSGKIGATTLVGAVSPPGGDISEPVSQNTLRVTRVFWALDASLANARHFPSINWLNSYSLYKDELDSWYKKNIAEDWPKLRDKALATLQKEAEINEIVQLVGYDALPEADKLILDIARILREDYLQQNAFDDIDTYASMSKQYKILKLINQVFDSEEEALKRNVLIQKIQEIPIKQKISRLRYTNEDEIDDKIKEIELDLEQIKELNGEK</sequence>
<dbReference type="FunFam" id="2.40.50.100:FF:000008">
    <property type="entry name" value="V-type proton ATPase catalytic subunit A"/>
    <property type="match status" value="1"/>
</dbReference>
<reference evidence="16 17" key="1">
    <citation type="journal article" date="2010" name="Proc. Natl. Acad. Sci. U.S.A.">
        <title>Enigmatic, ultrasmall, uncultivated Archaea.</title>
        <authorList>
            <person name="Baker B.J."/>
            <person name="Comolli L.R."/>
            <person name="Dick G.J."/>
            <person name="Hauser L.J."/>
            <person name="Hyatt D."/>
            <person name="Dill B.D."/>
            <person name="Land M.L."/>
            <person name="Verberkmoes N.C."/>
            <person name="Hettich R.L."/>
            <person name="Banfield J.F."/>
        </authorList>
    </citation>
    <scope>NUCLEOTIDE SEQUENCE [LARGE SCALE GENOMIC DNA]</scope>
</reference>
<keyword evidence="7 11" id="KW-1278">Translocase</keyword>
<evidence type="ECO:0000313" key="16">
    <source>
        <dbReference type="EMBL" id="EFD92604.1"/>
    </source>
</evidence>
<keyword evidence="6 11" id="KW-0067">ATP-binding</keyword>
<dbReference type="PROSITE" id="PS00152">
    <property type="entry name" value="ATPASE_ALPHA_BETA"/>
    <property type="match status" value="1"/>
</dbReference>
<comment type="similarity">
    <text evidence="1 11">Belongs to the ATPase alpha/beta chains family.</text>
</comment>
<keyword evidence="9 11" id="KW-0472">Membrane</keyword>
<evidence type="ECO:0000259" key="12">
    <source>
        <dbReference type="Pfam" id="PF00006"/>
    </source>
</evidence>
<comment type="catalytic activity">
    <reaction evidence="11">
        <text>ATP + H2O + 4 H(+)(in) = ADP + phosphate + 5 H(+)(out)</text>
        <dbReference type="Rhea" id="RHEA:57720"/>
        <dbReference type="ChEBI" id="CHEBI:15377"/>
        <dbReference type="ChEBI" id="CHEBI:15378"/>
        <dbReference type="ChEBI" id="CHEBI:30616"/>
        <dbReference type="ChEBI" id="CHEBI:43474"/>
        <dbReference type="ChEBI" id="CHEBI:456216"/>
        <dbReference type="EC" id="7.1.2.2"/>
    </reaction>
</comment>
<dbReference type="AlphaFoldDB" id="D6GVY5"/>
<dbReference type="NCBIfam" id="NF003220">
    <property type="entry name" value="PRK04192.1"/>
    <property type="match status" value="1"/>
</dbReference>
<dbReference type="PANTHER" id="PTHR43607:SF1">
    <property type="entry name" value="H(+)-TRANSPORTING TWO-SECTOR ATPASE"/>
    <property type="match status" value="1"/>
</dbReference>
<dbReference type="InterPro" id="IPR000194">
    <property type="entry name" value="ATPase_F1/V1/A1_a/bsu_nucl-bd"/>
</dbReference>
<dbReference type="HAMAP" id="MF_00309">
    <property type="entry name" value="ATP_synth_A_arch"/>
    <property type="match status" value="1"/>
</dbReference>
<dbReference type="GO" id="GO:0046961">
    <property type="term" value="F:proton-transporting ATPase activity, rotational mechanism"/>
    <property type="evidence" value="ECO:0007669"/>
    <property type="project" value="InterPro"/>
</dbReference>
<dbReference type="InterPro" id="IPR031686">
    <property type="entry name" value="ATP-synth_a_Xtn"/>
</dbReference>
<dbReference type="InterPro" id="IPR024034">
    <property type="entry name" value="ATPase_F1/V1_b/a_C"/>
</dbReference>
<dbReference type="EMBL" id="GG745559">
    <property type="protein sequence ID" value="EFD92604.1"/>
    <property type="molecule type" value="Genomic_DNA"/>
</dbReference>
<feature type="domain" description="ATP synthase A/B type C-terminal" evidence="15">
    <location>
        <begin position="440"/>
        <end position="541"/>
    </location>
</feature>
<dbReference type="EC" id="7.1.2.2" evidence="11"/>
<name>D6GVY5_PARA5</name>
<evidence type="ECO:0000256" key="4">
    <source>
        <dbReference type="ARBA" id="ARBA00022741"/>
    </source>
</evidence>
<evidence type="ECO:0000256" key="2">
    <source>
        <dbReference type="ARBA" id="ARBA00022448"/>
    </source>
</evidence>
<dbReference type="Gene3D" id="3.40.50.300">
    <property type="entry name" value="P-loop containing nucleotide triphosphate hydrolases"/>
    <property type="match status" value="1"/>
</dbReference>
<evidence type="ECO:0000256" key="6">
    <source>
        <dbReference type="ARBA" id="ARBA00022840"/>
    </source>
</evidence>
<dbReference type="InterPro" id="IPR027417">
    <property type="entry name" value="P-loop_NTPase"/>
</dbReference>
<dbReference type="SUPFAM" id="SSF50615">
    <property type="entry name" value="N-terminal domain of alpha and beta subunits of F1 ATP synthase"/>
    <property type="match status" value="1"/>
</dbReference>
<keyword evidence="10 11" id="KW-0066">ATP synthesis</keyword>
<dbReference type="Gene3D" id="1.10.1140.10">
    <property type="entry name" value="Bovine Mitochondrial F1-atpase, Atp Synthase Beta Chain, Chain D, domain 3"/>
    <property type="match status" value="1"/>
</dbReference>
<dbReference type="GO" id="GO:0005886">
    <property type="term" value="C:plasma membrane"/>
    <property type="evidence" value="ECO:0007669"/>
    <property type="project" value="UniProtKB-SubCell"/>
</dbReference>
<feature type="binding site" evidence="11">
    <location>
        <begin position="231"/>
        <end position="238"/>
    </location>
    <ligand>
        <name>ATP</name>
        <dbReference type="ChEBI" id="CHEBI:30616"/>
    </ligand>
</feature>
<keyword evidence="2 11" id="KW-0813">Transport</keyword>
<dbReference type="CDD" id="cd01134">
    <property type="entry name" value="V_A-ATPase_A"/>
    <property type="match status" value="1"/>
</dbReference>
<proteinExistence type="inferred from homology"/>
<evidence type="ECO:0000256" key="10">
    <source>
        <dbReference type="ARBA" id="ARBA00023310"/>
    </source>
</evidence>
<accession>D6GVY5</accession>
<comment type="subcellular location">
    <subcellularLocation>
        <location evidence="11">Cell membrane</location>
        <topology evidence="11">Peripheral membrane protein</topology>
    </subcellularLocation>
</comment>
<evidence type="ECO:0000259" key="15">
    <source>
        <dbReference type="Pfam" id="PF22919"/>
    </source>
</evidence>
<keyword evidence="4 11" id="KW-0547">Nucleotide-binding</keyword>
<dbReference type="Gene3D" id="2.40.30.20">
    <property type="match status" value="1"/>
</dbReference>
<dbReference type="InterPro" id="IPR023366">
    <property type="entry name" value="ATP_synth_asu-like_sf"/>
</dbReference>
<dbReference type="Proteomes" id="UP000009376">
    <property type="component" value="Unassembled WGS sequence"/>
</dbReference>
<organism evidence="16 17">
    <name type="scientific">Candidatus Parvarchaeum acidophilus ARMAN-5</name>
    <dbReference type="NCBI Taxonomy" id="662762"/>
    <lineage>
        <taxon>Archaea</taxon>
        <taxon>Candidatus Parvarchaeota</taxon>
        <taxon>Candidatus Parvarchaeum</taxon>
    </lineage>
</organism>
<dbReference type="SUPFAM" id="SSF47917">
    <property type="entry name" value="C-terminal domain of alpha and beta subunits of F1 ATP synthase"/>
    <property type="match status" value="1"/>
</dbReference>
<evidence type="ECO:0000256" key="1">
    <source>
        <dbReference type="ARBA" id="ARBA00008936"/>
    </source>
</evidence>
<dbReference type="InterPro" id="IPR036121">
    <property type="entry name" value="ATPase_F1/V1/A1_a/bsu_N_sf"/>
</dbReference>
<keyword evidence="8 11" id="KW-0406">Ion transport</keyword>
<dbReference type="PANTHER" id="PTHR43607">
    <property type="entry name" value="V-TYPE PROTON ATPASE CATALYTIC SUBUNIT A"/>
    <property type="match status" value="1"/>
</dbReference>
<dbReference type="GO" id="GO:0005524">
    <property type="term" value="F:ATP binding"/>
    <property type="evidence" value="ECO:0007669"/>
    <property type="project" value="UniProtKB-UniRule"/>
</dbReference>
<dbReference type="Pfam" id="PF22919">
    <property type="entry name" value="ATP-synt_VA_C"/>
    <property type="match status" value="1"/>
</dbReference>
<dbReference type="Gene3D" id="2.40.50.100">
    <property type="match status" value="1"/>
</dbReference>
<evidence type="ECO:0000256" key="5">
    <source>
        <dbReference type="ARBA" id="ARBA00022781"/>
    </source>
</evidence>
<comment type="function">
    <text evidence="11">Component of the A-type ATP synthase that produces ATP from ADP in the presence of a proton gradient across the membrane. The A chain is the catalytic subunit.</text>
</comment>
<evidence type="ECO:0000256" key="11">
    <source>
        <dbReference type="HAMAP-Rule" id="MF_00309"/>
    </source>
</evidence>
<feature type="domain" description="ATPase F1/V1/A1 complex alpha/beta subunit nucleotide-binding" evidence="12">
    <location>
        <begin position="211"/>
        <end position="432"/>
    </location>
</feature>
<evidence type="ECO:0000256" key="8">
    <source>
        <dbReference type="ARBA" id="ARBA00023065"/>
    </source>
</evidence>
<feature type="domain" description="ATPase F1/V1/A1 complex alpha/beta subunit N-terminal" evidence="13">
    <location>
        <begin position="5"/>
        <end position="65"/>
    </location>
</feature>
<dbReference type="InterPro" id="IPR022878">
    <property type="entry name" value="V-ATPase_asu"/>
</dbReference>